<feature type="chain" id="PRO_5022820737" description="Peptidase M14 domain-containing protein" evidence="9">
    <location>
        <begin position="24"/>
        <end position="404"/>
    </location>
</feature>
<accession>A0A5C7FHR7</accession>
<dbReference type="GO" id="GO:0008270">
    <property type="term" value="F:zinc ion binding"/>
    <property type="evidence" value="ECO:0007669"/>
    <property type="project" value="InterPro"/>
</dbReference>
<dbReference type="OrthoDB" id="1489094at2"/>
<evidence type="ECO:0000259" key="10">
    <source>
        <dbReference type="PROSITE" id="PS52035"/>
    </source>
</evidence>
<keyword evidence="4" id="KW-0378">Hydrolase</keyword>
<comment type="similarity">
    <text evidence="2 7">Belongs to the peptidase M14 family.</text>
</comment>
<dbReference type="PANTHER" id="PTHR11532:SF57">
    <property type="entry name" value="CARBOXYPEPTIDASE D, B"/>
    <property type="match status" value="1"/>
</dbReference>
<dbReference type="GO" id="GO:0016485">
    <property type="term" value="P:protein processing"/>
    <property type="evidence" value="ECO:0007669"/>
    <property type="project" value="TreeGrafter"/>
</dbReference>
<dbReference type="InterPro" id="IPR057247">
    <property type="entry name" value="CARBOXYPEPT_ZN_2"/>
</dbReference>
<evidence type="ECO:0000313" key="12">
    <source>
        <dbReference type="Proteomes" id="UP000321907"/>
    </source>
</evidence>
<evidence type="ECO:0000256" key="1">
    <source>
        <dbReference type="ARBA" id="ARBA00001947"/>
    </source>
</evidence>
<feature type="signal peptide" evidence="9">
    <location>
        <begin position="1"/>
        <end position="23"/>
    </location>
</feature>
<keyword evidence="6" id="KW-0325">Glycoprotein</keyword>
<keyword evidence="3" id="KW-0479">Metal-binding</keyword>
<dbReference type="RefSeq" id="WP_147929592.1">
    <property type="nucleotide sequence ID" value="NZ_VOXD01000005.1"/>
</dbReference>
<evidence type="ECO:0000256" key="5">
    <source>
        <dbReference type="ARBA" id="ARBA00022833"/>
    </source>
</evidence>
<keyword evidence="9" id="KW-0732">Signal</keyword>
<protein>
    <recommendedName>
        <fullName evidence="10">Peptidase M14 domain-containing protein</fullName>
    </recommendedName>
</protein>
<evidence type="ECO:0000256" key="3">
    <source>
        <dbReference type="ARBA" id="ARBA00022723"/>
    </source>
</evidence>
<comment type="caution">
    <text evidence="11">The sequence shown here is derived from an EMBL/GenBank/DDBJ whole genome shotgun (WGS) entry which is preliminary data.</text>
</comment>
<dbReference type="Gene3D" id="3.40.630.10">
    <property type="entry name" value="Zn peptidases"/>
    <property type="match status" value="1"/>
</dbReference>
<evidence type="ECO:0000256" key="6">
    <source>
        <dbReference type="ARBA" id="ARBA00023180"/>
    </source>
</evidence>
<name>A0A5C7FHR7_9BACT</name>
<evidence type="ECO:0000256" key="8">
    <source>
        <dbReference type="SAM" id="MobiDB-lite"/>
    </source>
</evidence>
<sequence length="404" mass="45945">MRWFLYFLLFPLFLLTQSQVSISAQKVLAPQPVSLIPASGYPSYPEYIAIMEGLAKRYPDKCALEIWGTLPSGRQILTLHLTKEIDSPMARPQVLCSATMHGDETAGYWLLLQLAEQLLMNNPGNVLEDLDIFINPLANPDGAYRRGNESLRGASRGNAANVDLNRNYPDPDDGPHPDGFDYQPETRIFMQAAREHSFDLAINLHGGAEVFNYPWDTYRERHPDTEWWSRISRDFASRAQTASGRSGYFNDRHNGVTNGHDWYPIAGSRQDYMNYYHRCREATLEVSDRKHFPPDDLPQLWDWISPGLLGFINEARLGLHGVVTDRETGNPIAAQLTVPGHDRSNSDVFADGAYGNFHRYLAEGDYQVLFSAPGFVPQWRNVTIRNGRRTNIEVKMERLEATRK</sequence>
<dbReference type="PANTHER" id="PTHR11532">
    <property type="entry name" value="PROTEASE M14 CARBOXYPEPTIDASE"/>
    <property type="match status" value="1"/>
</dbReference>
<reference evidence="11 12" key="1">
    <citation type="submission" date="2019-08" db="EMBL/GenBank/DDBJ databases">
        <title>Lewinella sp. strain SSH13 Genome sequencing and assembly.</title>
        <authorList>
            <person name="Kim I."/>
        </authorList>
    </citation>
    <scope>NUCLEOTIDE SEQUENCE [LARGE SCALE GENOMIC DNA]</scope>
    <source>
        <strain evidence="11 12">SSH13</strain>
    </source>
</reference>
<dbReference type="SUPFAM" id="SSF53187">
    <property type="entry name" value="Zn-dependent exopeptidases"/>
    <property type="match status" value="1"/>
</dbReference>
<dbReference type="SMART" id="SM00631">
    <property type="entry name" value="Zn_pept"/>
    <property type="match status" value="1"/>
</dbReference>
<evidence type="ECO:0000256" key="7">
    <source>
        <dbReference type="PROSITE-ProRule" id="PRU01379"/>
    </source>
</evidence>
<dbReference type="Gene3D" id="2.60.40.1120">
    <property type="entry name" value="Carboxypeptidase-like, regulatory domain"/>
    <property type="match status" value="1"/>
</dbReference>
<dbReference type="PRINTS" id="PR00765">
    <property type="entry name" value="CRBOXYPTASEA"/>
</dbReference>
<evidence type="ECO:0000256" key="9">
    <source>
        <dbReference type="SAM" id="SignalP"/>
    </source>
</evidence>
<dbReference type="SUPFAM" id="SSF49464">
    <property type="entry name" value="Carboxypeptidase regulatory domain-like"/>
    <property type="match status" value="1"/>
</dbReference>
<dbReference type="InterPro" id="IPR050753">
    <property type="entry name" value="Peptidase_M14_domain"/>
</dbReference>
<proteinExistence type="inferred from homology"/>
<dbReference type="EMBL" id="VOXD01000005">
    <property type="protein sequence ID" value="TXF90764.1"/>
    <property type="molecule type" value="Genomic_DNA"/>
</dbReference>
<dbReference type="InterPro" id="IPR000834">
    <property type="entry name" value="Peptidase_M14"/>
</dbReference>
<dbReference type="GO" id="GO:0005615">
    <property type="term" value="C:extracellular space"/>
    <property type="evidence" value="ECO:0007669"/>
    <property type="project" value="TreeGrafter"/>
</dbReference>
<dbReference type="GO" id="GO:0004181">
    <property type="term" value="F:metallocarboxypeptidase activity"/>
    <property type="evidence" value="ECO:0007669"/>
    <property type="project" value="InterPro"/>
</dbReference>
<comment type="cofactor">
    <cofactor evidence="1">
        <name>Zn(2+)</name>
        <dbReference type="ChEBI" id="CHEBI:29105"/>
    </cofactor>
</comment>
<organism evidence="11 12">
    <name type="scientific">Neolewinella aurantiaca</name>
    <dbReference type="NCBI Taxonomy" id="2602767"/>
    <lineage>
        <taxon>Bacteria</taxon>
        <taxon>Pseudomonadati</taxon>
        <taxon>Bacteroidota</taxon>
        <taxon>Saprospiria</taxon>
        <taxon>Saprospirales</taxon>
        <taxon>Lewinellaceae</taxon>
        <taxon>Neolewinella</taxon>
    </lineage>
</organism>
<dbReference type="PROSITE" id="PS52035">
    <property type="entry name" value="PEPTIDASE_M14"/>
    <property type="match status" value="1"/>
</dbReference>
<dbReference type="CDD" id="cd18173">
    <property type="entry name" value="M14_CP_bacteria"/>
    <property type="match status" value="1"/>
</dbReference>
<dbReference type="PROSITE" id="PS00133">
    <property type="entry name" value="CARBOXYPEPT_ZN_2"/>
    <property type="match status" value="1"/>
</dbReference>
<dbReference type="Pfam" id="PF00246">
    <property type="entry name" value="Peptidase_M14"/>
    <property type="match status" value="1"/>
</dbReference>
<dbReference type="GO" id="GO:0006518">
    <property type="term" value="P:peptide metabolic process"/>
    <property type="evidence" value="ECO:0007669"/>
    <property type="project" value="TreeGrafter"/>
</dbReference>
<keyword evidence="5" id="KW-0862">Zinc</keyword>
<feature type="region of interest" description="Disordered" evidence="8">
    <location>
        <begin position="145"/>
        <end position="179"/>
    </location>
</feature>
<gene>
    <name evidence="11" type="ORF">FUA23_04815</name>
</gene>
<dbReference type="InterPro" id="IPR008969">
    <property type="entry name" value="CarboxyPept-like_regulatory"/>
</dbReference>
<evidence type="ECO:0000256" key="2">
    <source>
        <dbReference type="ARBA" id="ARBA00005988"/>
    </source>
</evidence>
<evidence type="ECO:0000256" key="4">
    <source>
        <dbReference type="ARBA" id="ARBA00022801"/>
    </source>
</evidence>
<evidence type="ECO:0000313" key="11">
    <source>
        <dbReference type="EMBL" id="TXF90764.1"/>
    </source>
</evidence>
<dbReference type="AlphaFoldDB" id="A0A5C7FHR7"/>
<feature type="active site" description="Proton donor/acceptor" evidence="7">
    <location>
        <position position="285"/>
    </location>
</feature>
<dbReference type="Pfam" id="PF13620">
    <property type="entry name" value="CarboxypepD_reg"/>
    <property type="match status" value="1"/>
</dbReference>
<feature type="domain" description="Peptidase M14" evidence="10">
    <location>
        <begin position="40"/>
        <end position="315"/>
    </location>
</feature>
<dbReference type="Proteomes" id="UP000321907">
    <property type="component" value="Unassembled WGS sequence"/>
</dbReference>
<keyword evidence="12" id="KW-1185">Reference proteome</keyword>